<keyword evidence="2" id="KW-1185">Reference proteome</keyword>
<sequence>MWRVNSRRHYERKKKEKVIEHLILDNSPPVSDTEVCPAEKDPLASSSVNCQELEKSKKEKEAIRKMLCRLINKTKKKNNTKEKVNILVENRNINKQEKIKKKLIFGEILSASIKEGYKCLRKKDKKYSLM</sequence>
<dbReference type="AlphaFoldDB" id="A0AAU9V8I1"/>
<comment type="caution">
    <text evidence="1">The sequence shown here is derived from an EMBL/GenBank/DDBJ whole genome shotgun (WGS) entry which is preliminary data.</text>
</comment>
<reference evidence="1" key="1">
    <citation type="submission" date="2022-03" db="EMBL/GenBank/DDBJ databases">
        <authorList>
            <person name="Tunstrom K."/>
        </authorList>
    </citation>
    <scope>NUCLEOTIDE SEQUENCE</scope>
</reference>
<organism evidence="1 2">
    <name type="scientific">Euphydryas editha</name>
    <name type="common">Edith's checkerspot</name>
    <dbReference type="NCBI Taxonomy" id="104508"/>
    <lineage>
        <taxon>Eukaryota</taxon>
        <taxon>Metazoa</taxon>
        <taxon>Ecdysozoa</taxon>
        <taxon>Arthropoda</taxon>
        <taxon>Hexapoda</taxon>
        <taxon>Insecta</taxon>
        <taxon>Pterygota</taxon>
        <taxon>Neoptera</taxon>
        <taxon>Endopterygota</taxon>
        <taxon>Lepidoptera</taxon>
        <taxon>Glossata</taxon>
        <taxon>Ditrysia</taxon>
        <taxon>Papilionoidea</taxon>
        <taxon>Nymphalidae</taxon>
        <taxon>Nymphalinae</taxon>
        <taxon>Euphydryas</taxon>
    </lineage>
</organism>
<proteinExistence type="predicted"/>
<accession>A0AAU9V8I1</accession>
<evidence type="ECO:0000313" key="2">
    <source>
        <dbReference type="Proteomes" id="UP001153954"/>
    </source>
</evidence>
<gene>
    <name evidence="1" type="ORF">EEDITHA_LOCUS19709</name>
</gene>
<name>A0AAU9V8I1_EUPED</name>
<protein>
    <submittedName>
        <fullName evidence="1">Uncharacterized protein</fullName>
    </submittedName>
</protein>
<evidence type="ECO:0000313" key="1">
    <source>
        <dbReference type="EMBL" id="CAH2105456.1"/>
    </source>
</evidence>
<dbReference type="Proteomes" id="UP001153954">
    <property type="component" value="Unassembled WGS sequence"/>
</dbReference>
<dbReference type="EMBL" id="CAKOGL010000028">
    <property type="protein sequence ID" value="CAH2105456.1"/>
    <property type="molecule type" value="Genomic_DNA"/>
</dbReference>